<evidence type="ECO:0000313" key="4">
    <source>
        <dbReference type="Proteomes" id="UP001500253"/>
    </source>
</evidence>
<evidence type="ECO:0000259" key="2">
    <source>
        <dbReference type="Pfam" id="PF13700"/>
    </source>
</evidence>
<proteinExistence type="predicted"/>
<dbReference type="InterPro" id="IPR025296">
    <property type="entry name" value="DUF4158"/>
</dbReference>
<dbReference type="Pfam" id="PF13700">
    <property type="entry name" value="DUF4158"/>
    <property type="match status" value="1"/>
</dbReference>
<feature type="region of interest" description="Disordered" evidence="1">
    <location>
        <begin position="318"/>
        <end position="339"/>
    </location>
</feature>
<comment type="caution">
    <text evidence="3">The sequence shown here is derived from an EMBL/GenBank/DDBJ whole genome shotgun (WGS) entry which is preliminary data.</text>
</comment>
<protein>
    <recommendedName>
        <fullName evidence="2">DUF4158 domain-containing protein</fullName>
    </recommendedName>
</protein>
<keyword evidence="4" id="KW-1185">Reference proteome</keyword>
<dbReference type="EMBL" id="BAAASD010000031">
    <property type="protein sequence ID" value="GAA2360803.1"/>
    <property type="molecule type" value="Genomic_DNA"/>
</dbReference>
<accession>A0ABN3GTK7</accession>
<dbReference type="Proteomes" id="UP001500253">
    <property type="component" value="Unassembled WGS sequence"/>
</dbReference>
<evidence type="ECO:0000313" key="3">
    <source>
        <dbReference type="EMBL" id="GAA2360803.1"/>
    </source>
</evidence>
<evidence type="ECO:0000256" key="1">
    <source>
        <dbReference type="SAM" id="MobiDB-lite"/>
    </source>
</evidence>
<name>A0ABN3GTK7_9ACTN</name>
<organism evidence="3 4">
    <name type="scientific">Streptomyces cuspidosporus</name>
    <dbReference type="NCBI Taxonomy" id="66882"/>
    <lineage>
        <taxon>Bacteria</taxon>
        <taxon>Bacillati</taxon>
        <taxon>Actinomycetota</taxon>
        <taxon>Actinomycetes</taxon>
        <taxon>Kitasatosporales</taxon>
        <taxon>Streptomycetaceae</taxon>
        <taxon>Streptomyces</taxon>
    </lineage>
</organism>
<reference evidence="3 4" key="1">
    <citation type="journal article" date="2019" name="Int. J. Syst. Evol. Microbiol.">
        <title>The Global Catalogue of Microorganisms (GCM) 10K type strain sequencing project: providing services to taxonomists for standard genome sequencing and annotation.</title>
        <authorList>
            <consortium name="The Broad Institute Genomics Platform"/>
            <consortium name="The Broad Institute Genome Sequencing Center for Infectious Disease"/>
            <person name="Wu L."/>
            <person name="Ma J."/>
        </authorList>
    </citation>
    <scope>NUCLEOTIDE SEQUENCE [LARGE SCALE GENOMIC DNA]</scope>
    <source>
        <strain evidence="3 4">JCM 4316</strain>
    </source>
</reference>
<sequence>MPDPRQVPAEVAEYLAGQLDIEDASCLKLYGERDGTARTHAGEIQEAGGWRDFAEVREELTGWLDARAWTTGDGPKALFGAAAGRLREGRVLLPGASRLARLVGSVREAANQRLWDTLYGMLSVGQRAVPDSLLTVPPGERVSELDRLRRGPVRVSGPQMKRALERVEEIAALGMGAVDVPGIPPGRLAELSRYGVDGKASLLRRHSSARRLATLLATTVYLTSRAVDDAGPAGGADPTKLLARAERESAKGKLKTLPRVERASAKPATAFQVVFDTTSELSCADDVSDPHCPVAEFNASPHVGDDSSARCRRRHRNRVAQGADDGHHDPLLTTPRDTAGVRPFLSDHLVVGLD</sequence>
<gene>
    <name evidence="3" type="ORF">GCM10010246_59200</name>
</gene>
<feature type="domain" description="DUF4158" evidence="2">
    <location>
        <begin position="3"/>
        <end position="105"/>
    </location>
</feature>